<dbReference type="STRING" id="479431.Namu_0606"/>
<dbReference type="AlphaFoldDB" id="C8X845"/>
<keyword evidence="2" id="KW-1185">Reference proteome</keyword>
<proteinExistence type="predicted"/>
<dbReference type="KEGG" id="nml:Namu_0606"/>
<dbReference type="RefSeq" id="WP_015745938.1">
    <property type="nucleotide sequence ID" value="NC_013235.1"/>
</dbReference>
<protein>
    <submittedName>
        <fullName evidence="1">Uncharacterized protein</fullName>
    </submittedName>
</protein>
<dbReference type="Proteomes" id="UP000002218">
    <property type="component" value="Chromosome"/>
</dbReference>
<name>C8X845_NAKMY</name>
<reference evidence="2" key="1">
    <citation type="submission" date="2009-09" db="EMBL/GenBank/DDBJ databases">
        <title>The complete genome of Nakamurella multipartita DSM 44233.</title>
        <authorList>
            <consortium name="US DOE Joint Genome Institute (JGI-PGF)"/>
            <person name="Lucas S."/>
            <person name="Copeland A."/>
            <person name="Lapidus A."/>
            <person name="Glavina del Rio T."/>
            <person name="Dalin E."/>
            <person name="Tice H."/>
            <person name="Bruce D."/>
            <person name="Goodwin L."/>
            <person name="Pitluck S."/>
            <person name="Kyrpides N."/>
            <person name="Mavromatis K."/>
            <person name="Ivanova N."/>
            <person name="Ovchinnikova G."/>
            <person name="Sims D."/>
            <person name="Meincke L."/>
            <person name="Brettin T."/>
            <person name="Detter J.C."/>
            <person name="Han C."/>
            <person name="Larimer F."/>
            <person name="Land M."/>
            <person name="Hauser L."/>
            <person name="Markowitz V."/>
            <person name="Cheng J.-F."/>
            <person name="Hugenholtz P."/>
            <person name="Woyke T."/>
            <person name="Wu D."/>
            <person name="Klenk H.-P."/>
            <person name="Eisen J.A."/>
        </authorList>
    </citation>
    <scope>NUCLEOTIDE SEQUENCE [LARGE SCALE GENOMIC DNA]</scope>
    <source>
        <strain evidence="2">ATCC 700099 / DSM 44233 / CIP 104796 / JCM 9543 / NBRC 105858 / Y-104</strain>
    </source>
</reference>
<gene>
    <name evidence="1" type="ordered locus">Namu_0606</name>
</gene>
<organism evidence="1 2">
    <name type="scientific">Nakamurella multipartita (strain ATCC 700099 / DSM 44233 / CIP 104796 / JCM 9543 / NBRC 105858 / Y-104)</name>
    <name type="common">Microsphaera multipartita</name>
    <dbReference type="NCBI Taxonomy" id="479431"/>
    <lineage>
        <taxon>Bacteria</taxon>
        <taxon>Bacillati</taxon>
        <taxon>Actinomycetota</taxon>
        <taxon>Actinomycetes</taxon>
        <taxon>Nakamurellales</taxon>
        <taxon>Nakamurellaceae</taxon>
        <taxon>Nakamurella</taxon>
    </lineage>
</organism>
<reference evidence="1 2" key="2">
    <citation type="journal article" date="2010" name="Stand. Genomic Sci.">
        <title>Complete genome sequence of Nakamurella multipartita type strain (Y-104).</title>
        <authorList>
            <person name="Tice H."/>
            <person name="Mayilraj S."/>
            <person name="Sims D."/>
            <person name="Lapidus A."/>
            <person name="Nolan M."/>
            <person name="Lucas S."/>
            <person name="Glavina Del Rio T."/>
            <person name="Copeland A."/>
            <person name="Cheng J.F."/>
            <person name="Meincke L."/>
            <person name="Bruce D."/>
            <person name="Goodwin L."/>
            <person name="Pitluck S."/>
            <person name="Ivanova N."/>
            <person name="Mavromatis K."/>
            <person name="Ovchinnikova G."/>
            <person name="Pati A."/>
            <person name="Chen A."/>
            <person name="Palaniappan K."/>
            <person name="Land M."/>
            <person name="Hauser L."/>
            <person name="Chang Y.J."/>
            <person name="Jeffries C.D."/>
            <person name="Detter J.C."/>
            <person name="Brettin T."/>
            <person name="Rohde M."/>
            <person name="Goker M."/>
            <person name="Bristow J."/>
            <person name="Eisen J.A."/>
            <person name="Markowitz V."/>
            <person name="Hugenholtz P."/>
            <person name="Kyrpides N.C."/>
            <person name="Klenk H.P."/>
            <person name="Chen F."/>
        </authorList>
    </citation>
    <scope>NUCLEOTIDE SEQUENCE [LARGE SCALE GENOMIC DNA]</scope>
    <source>
        <strain evidence="2">ATCC 700099 / DSM 44233 / CIP 104796 / JCM 9543 / NBRC 105858 / Y-104</strain>
    </source>
</reference>
<accession>C8X845</accession>
<dbReference type="InParanoid" id="C8X845"/>
<evidence type="ECO:0000313" key="2">
    <source>
        <dbReference type="Proteomes" id="UP000002218"/>
    </source>
</evidence>
<dbReference type="EMBL" id="CP001737">
    <property type="protein sequence ID" value="ACV77021.1"/>
    <property type="molecule type" value="Genomic_DNA"/>
</dbReference>
<dbReference type="HOGENOM" id="CLU_1561271_0_0_11"/>
<evidence type="ECO:0000313" key="1">
    <source>
        <dbReference type="EMBL" id="ACV77021.1"/>
    </source>
</evidence>
<sequence>MATQRGTAGAGWLTDLSGPVWPGLLLNPDAFVARAPAHVFGFPSGSLRVLTASGQVRRIGEILIVADGGPETGPETGSDSDLGQAPVTAMIRLSEPVADQDSTFLNRAAVGRALAAGSTLWAAVTEQVPAPVPWPAVPVTRGADDGQRDPLAVKNVTTTNEDWCTIFWWLC</sequence>